<dbReference type="Proteomes" id="UP001172680">
    <property type="component" value="Unassembled WGS sequence"/>
</dbReference>
<protein>
    <submittedName>
        <fullName evidence="1">Uncharacterized protein</fullName>
    </submittedName>
</protein>
<dbReference type="EMBL" id="JAPDRP010000017">
    <property type="protein sequence ID" value="KAJ9640363.1"/>
    <property type="molecule type" value="Genomic_DNA"/>
</dbReference>
<evidence type="ECO:0000313" key="2">
    <source>
        <dbReference type="Proteomes" id="UP001172680"/>
    </source>
</evidence>
<gene>
    <name evidence="1" type="ORF">H2199_005902</name>
</gene>
<keyword evidence="2" id="KW-1185">Reference proteome</keyword>
<name>A0ACC2YYZ3_9PEZI</name>
<proteinExistence type="predicted"/>
<accession>A0ACC2YYZ3</accession>
<sequence>MRDSVEREQAPSPKSSASTHHDDASESIHQTYARPQEANYRGYKKRNSDIGETVDWTCEEHTLLAVALNHHDKRPYPAFDAKYIAEQFTKMFGRVITETAIESQRNRMLRPKIDDAEAPKCYRMAKQWAFNEDNVRRRWNLIIKGQPLYDNMKTRVLSSATHQGLEVYGAWGAHLFGHQPEIPAKKRGADSGRRDSLLDGGTPIKRTHSRSEATTVDERQARNVGSGWSHATQDGQNPLGKGYCHHHQATSPSHGHRTRAATAAAQTTAATHASRRVRFKSPVASSAPTRELPLPAPNPHHARPPHRANKSRPPPSPPRLRALPLSAGPGGSGTA</sequence>
<reference evidence="1" key="1">
    <citation type="submission" date="2022-10" db="EMBL/GenBank/DDBJ databases">
        <title>Culturing micro-colonial fungi from biological soil crusts in the Mojave desert and describing Neophaeococcomyces mojavensis, and introducing the new genera and species Taxawa tesnikishii.</title>
        <authorList>
            <person name="Kurbessoian T."/>
            <person name="Stajich J.E."/>
        </authorList>
    </citation>
    <scope>NUCLEOTIDE SEQUENCE</scope>
    <source>
        <strain evidence="1">JES_115</strain>
    </source>
</reference>
<comment type="caution">
    <text evidence="1">The sequence shown here is derived from an EMBL/GenBank/DDBJ whole genome shotgun (WGS) entry which is preliminary data.</text>
</comment>
<evidence type="ECO:0000313" key="1">
    <source>
        <dbReference type="EMBL" id="KAJ9640363.1"/>
    </source>
</evidence>
<organism evidence="1 2">
    <name type="scientific">Coniosporium tulheliwenetii</name>
    <dbReference type="NCBI Taxonomy" id="3383036"/>
    <lineage>
        <taxon>Eukaryota</taxon>
        <taxon>Fungi</taxon>
        <taxon>Dikarya</taxon>
        <taxon>Ascomycota</taxon>
        <taxon>Pezizomycotina</taxon>
        <taxon>Dothideomycetes</taxon>
        <taxon>Dothideomycetes incertae sedis</taxon>
        <taxon>Coniosporium</taxon>
    </lineage>
</organism>